<dbReference type="SMART" id="SM01133">
    <property type="entry name" value="DeoC"/>
    <property type="match status" value="1"/>
</dbReference>
<sequence>MNTNLAAYIDHTLLKPEASREQVVKLCEEAKEYKFASVCINPGHVREAAELLRGCEVKVCTVVGFPLGATTSEVKALETKQAIENGADEIDMVLNIGALKDGNEELVYNDVVAVVKAADGKLVKVILETGLLSDEEKVVACKLVKKAGADFVKTSTGFGPGGATAEDIKRMREAVGKEMGVKASGGVRDYETAMLMIDSGATRIGTSSGVIIMAGKKDDISTY</sequence>
<dbReference type="CDD" id="cd00959">
    <property type="entry name" value="DeoC"/>
    <property type="match status" value="1"/>
</dbReference>
<dbReference type="NCBIfam" id="TIGR00126">
    <property type="entry name" value="deoC"/>
    <property type="match status" value="1"/>
</dbReference>
<evidence type="ECO:0000256" key="1">
    <source>
        <dbReference type="ARBA" id="ARBA00010936"/>
    </source>
</evidence>
<keyword evidence="4 6" id="KW-0704">Schiff base</keyword>
<comment type="pathway">
    <text evidence="6">Carbohydrate degradation; 2-deoxy-D-ribose 1-phosphate degradation; D-glyceraldehyde 3-phosphate and acetaldehyde from 2-deoxy-alpha-D-ribose 1-phosphate: step 2/2.</text>
</comment>
<keyword evidence="8" id="KW-1185">Reference proteome</keyword>
<gene>
    <name evidence="6" type="primary">deoC</name>
    <name evidence="7" type="ORF">JOC73_000559</name>
</gene>
<feature type="active site" description="Schiff-base intermediate with acetaldehyde" evidence="6">
    <location>
        <position position="153"/>
    </location>
</feature>
<dbReference type="HAMAP" id="MF_00114">
    <property type="entry name" value="DeoC_type1"/>
    <property type="match status" value="1"/>
</dbReference>
<reference evidence="7 8" key="1">
    <citation type="submission" date="2021-01" db="EMBL/GenBank/DDBJ databases">
        <title>Genomic Encyclopedia of Type Strains, Phase IV (KMG-IV): sequencing the most valuable type-strain genomes for metagenomic binning, comparative biology and taxonomic classification.</title>
        <authorList>
            <person name="Goeker M."/>
        </authorList>
    </citation>
    <scope>NUCLEOTIDE SEQUENCE [LARGE SCALE GENOMIC DNA]</scope>
    <source>
        <strain evidence="7 8">DSM 25890</strain>
    </source>
</reference>
<dbReference type="EC" id="4.1.2.4" evidence="6"/>
<evidence type="ECO:0000256" key="5">
    <source>
        <dbReference type="ARBA" id="ARBA00048791"/>
    </source>
</evidence>
<organism evidence="7 8">
    <name type="scientific">Alkaliphilus hydrothermalis</name>
    <dbReference type="NCBI Taxonomy" id="1482730"/>
    <lineage>
        <taxon>Bacteria</taxon>
        <taxon>Bacillati</taxon>
        <taxon>Bacillota</taxon>
        <taxon>Clostridia</taxon>
        <taxon>Peptostreptococcales</taxon>
        <taxon>Natronincolaceae</taxon>
        <taxon>Alkaliphilus</taxon>
    </lineage>
</organism>
<dbReference type="Gene3D" id="3.20.20.70">
    <property type="entry name" value="Aldolase class I"/>
    <property type="match status" value="1"/>
</dbReference>
<dbReference type="InterPro" id="IPR013785">
    <property type="entry name" value="Aldolase_TIM"/>
</dbReference>
<name>A0ABS2NMA4_9FIRM</name>
<comment type="catalytic activity">
    <reaction evidence="5 6">
        <text>2-deoxy-D-ribose 5-phosphate = D-glyceraldehyde 3-phosphate + acetaldehyde</text>
        <dbReference type="Rhea" id="RHEA:12821"/>
        <dbReference type="ChEBI" id="CHEBI:15343"/>
        <dbReference type="ChEBI" id="CHEBI:59776"/>
        <dbReference type="ChEBI" id="CHEBI:62877"/>
        <dbReference type="EC" id="4.1.2.4"/>
    </reaction>
</comment>
<dbReference type="PANTHER" id="PTHR10889:SF1">
    <property type="entry name" value="DEOXYRIBOSE-PHOSPHATE ALDOLASE"/>
    <property type="match status" value="1"/>
</dbReference>
<evidence type="ECO:0000256" key="6">
    <source>
        <dbReference type="HAMAP-Rule" id="MF_00114"/>
    </source>
</evidence>
<feature type="active site" description="Proton donor/acceptor" evidence="6">
    <location>
        <position position="91"/>
    </location>
</feature>
<feature type="active site" description="Proton donor/acceptor" evidence="6">
    <location>
        <position position="182"/>
    </location>
</feature>
<dbReference type="PANTHER" id="PTHR10889">
    <property type="entry name" value="DEOXYRIBOSE-PHOSPHATE ALDOLASE"/>
    <property type="match status" value="1"/>
</dbReference>
<keyword evidence="2 6" id="KW-0963">Cytoplasm</keyword>
<comment type="caution">
    <text evidence="7">The sequence shown here is derived from an EMBL/GenBank/DDBJ whole genome shotgun (WGS) entry which is preliminary data.</text>
</comment>
<evidence type="ECO:0000256" key="4">
    <source>
        <dbReference type="ARBA" id="ARBA00023270"/>
    </source>
</evidence>
<protein>
    <recommendedName>
        <fullName evidence="6">Deoxyribose-phosphate aldolase</fullName>
        <shortName evidence="6">DERA</shortName>
        <ecNumber evidence="6">4.1.2.4</ecNumber>
    </recommendedName>
    <alternativeName>
        <fullName evidence="6">2-deoxy-D-ribose 5-phosphate aldolase</fullName>
    </alternativeName>
    <alternativeName>
        <fullName evidence="6">Phosphodeoxyriboaldolase</fullName>
        <shortName evidence="6">Deoxyriboaldolase</shortName>
    </alternativeName>
</protein>
<evidence type="ECO:0000256" key="2">
    <source>
        <dbReference type="ARBA" id="ARBA00022490"/>
    </source>
</evidence>
<comment type="similarity">
    <text evidence="1 6">Belongs to the DeoC/FbaB aldolase family. DeoC type 1 subfamily.</text>
</comment>
<dbReference type="RefSeq" id="WP_204400323.1">
    <property type="nucleotide sequence ID" value="NZ_JAFBEE010000002.1"/>
</dbReference>
<evidence type="ECO:0000313" key="8">
    <source>
        <dbReference type="Proteomes" id="UP001314796"/>
    </source>
</evidence>
<dbReference type="EMBL" id="JAFBEE010000002">
    <property type="protein sequence ID" value="MBM7614050.1"/>
    <property type="molecule type" value="Genomic_DNA"/>
</dbReference>
<dbReference type="PIRSF" id="PIRSF001357">
    <property type="entry name" value="DeoC"/>
    <property type="match status" value="1"/>
</dbReference>
<dbReference type="InterPro" id="IPR002915">
    <property type="entry name" value="DeoC/FbaB/LacD_aldolase"/>
</dbReference>
<dbReference type="InterPro" id="IPR028581">
    <property type="entry name" value="DeoC_typeI"/>
</dbReference>
<dbReference type="InterPro" id="IPR011343">
    <property type="entry name" value="DeoC"/>
</dbReference>
<evidence type="ECO:0000313" key="7">
    <source>
        <dbReference type="EMBL" id="MBM7614050.1"/>
    </source>
</evidence>
<keyword evidence="3 6" id="KW-0456">Lyase</keyword>
<evidence type="ECO:0000256" key="3">
    <source>
        <dbReference type="ARBA" id="ARBA00023239"/>
    </source>
</evidence>
<dbReference type="GO" id="GO:0004139">
    <property type="term" value="F:deoxyribose-phosphate aldolase activity"/>
    <property type="evidence" value="ECO:0007669"/>
    <property type="project" value="UniProtKB-EC"/>
</dbReference>
<dbReference type="Pfam" id="PF01791">
    <property type="entry name" value="DeoC"/>
    <property type="match status" value="1"/>
</dbReference>
<accession>A0ABS2NMA4</accession>
<comment type="function">
    <text evidence="6">Catalyzes a reversible aldol reaction between acetaldehyde and D-glyceraldehyde 3-phosphate to generate 2-deoxy-D-ribose 5-phosphate.</text>
</comment>
<dbReference type="SUPFAM" id="SSF51569">
    <property type="entry name" value="Aldolase"/>
    <property type="match status" value="1"/>
</dbReference>
<dbReference type="Proteomes" id="UP001314796">
    <property type="component" value="Unassembled WGS sequence"/>
</dbReference>
<proteinExistence type="inferred from homology"/>
<comment type="subcellular location">
    <subcellularLocation>
        <location evidence="6">Cytoplasm</location>
    </subcellularLocation>
</comment>